<evidence type="ECO:0000313" key="2">
    <source>
        <dbReference type="EMBL" id="CAB5026380.1"/>
    </source>
</evidence>
<name>A0A6J7RCL5_9ZZZZ</name>
<sequence length="67" mass="7410">MLLPRTDGVESLIWILPVMALVGGLCVLALVFRRWKNAAILNASDEDFAIVDAAFLHKNDVTDNENI</sequence>
<evidence type="ECO:0000256" key="1">
    <source>
        <dbReference type="SAM" id="Phobius"/>
    </source>
</evidence>
<keyword evidence="1" id="KW-0472">Membrane</keyword>
<gene>
    <name evidence="2" type="ORF">UFOPK4098_01177</name>
</gene>
<keyword evidence="1" id="KW-1133">Transmembrane helix</keyword>
<reference evidence="2" key="1">
    <citation type="submission" date="2020-05" db="EMBL/GenBank/DDBJ databases">
        <authorList>
            <person name="Chiriac C."/>
            <person name="Salcher M."/>
            <person name="Ghai R."/>
            <person name="Kavagutti S V."/>
        </authorList>
    </citation>
    <scope>NUCLEOTIDE SEQUENCE</scope>
</reference>
<accession>A0A6J7RCL5</accession>
<protein>
    <submittedName>
        <fullName evidence="2">Unannotated protein</fullName>
    </submittedName>
</protein>
<dbReference type="EMBL" id="CAFBPN010000073">
    <property type="protein sequence ID" value="CAB5026380.1"/>
    <property type="molecule type" value="Genomic_DNA"/>
</dbReference>
<organism evidence="2">
    <name type="scientific">freshwater metagenome</name>
    <dbReference type="NCBI Taxonomy" id="449393"/>
    <lineage>
        <taxon>unclassified sequences</taxon>
        <taxon>metagenomes</taxon>
        <taxon>ecological metagenomes</taxon>
    </lineage>
</organism>
<dbReference type="AlphaFoldDB" id="A0A6J7RCL5"/>
<keyword evidence="1" id="KW-0812">Transmembrane</keyword>
<proteinExistence type="predicted"/>
<feature type="transmembrane region" description="Helical" evidence="1">
    <location>
        <begin position="12"/>
        <end position="32"/>
    </location>
</feature>